<dbReference type="OrthoDB" id="9904053at2"/>
<evidence type="ECO:0000313" key="2">
    <source>
        <dbReference type="Proteomes" id="UP000295777"/>
    </source>
</evidence>
<dbReference type="EMBL" id="SMFV01000005">
    <property type="protein sequence ID" value="TCK03317.1"/>
    <property type="molecule type" value="Genomic_DNA"/>
</dbReference>
<comment type="caution">
    <text evidence="1">The sequence shown here is derived from an EMBL/GenBank/DDBJ whole genome shotgun (WGS) entry which is preliminary data.</text>
</comment>
<accession>A0A4R1G5U4</accession>
<evidence type="ECO:0000313" key="1">
    <source>
        <dbReference type="EMBL" id="TCK03317.1"/>
    </source>
</evidence>
<name>A0A4R1G5U4_9BACT</name>
<reference evidence="1 2" key="1">
    <citation type="submission" date="2019-03" db="EMBL/GenBank/DDBJ databases">
        <title>Genomic Encyclopedia of Archaeal and Bacterial Type Strains, Phase II (KMG-II): from individual species to whole genera.</title>
        <authorList>
            <person name="Goeker M."/>
        </authorList>
    </citation>
    <scope>NUCLEOTIDE SEQUENCE [LARGE SCALE GENOMIC DNA]</scope>
    <source>
        <strain evidence="1 2">DSM 24425</strain>
    </source>
</reference>
<keyword evidence="2" id="KW-1185">Reference proteome</keyword>
<dbReference type="AlphaFoldDB" id="A0A4R1G5U4"/>
<gene>
    <name evidence="1" type="ORF">CLV27_1388</name>
</gene>
<dbReference type="Proteomes" id="UP000295777">
    <property type="component" value="Unassembled WGS sequence"/>
</dbReference>
<proteinExistence type="predicted"/>
<sequence length="63" mass="7001">MATISFFAGFEIKDEATALKILKVLKEPGEPVPLTPEEKELLESQEKAGKELLNNIDKFLKGL</sequence>
<dbReference type="RefSeq" id="WP_132527174.1">
    <property type="nucleotide sequence ID" value="NZ_SMFV01000005.1"/>
</dbReference>
<organism evidence="1 2">
    <name type="scientific">Phorcysia thermohydrogeniphila</name>
    <dbReference type="NCBI Taxonomy" id="936138"/>
    <lineage>
        <taxon>Bacteria</taxon>
        <taxon>Pseudomonadati</taxon>
        <taxon>Aquificota</taxon>
        <taxon>Aquificia</taxon>
        <taxon>Desulfurobacteriales</taxon>
        <taxon>Desulfurobacteriaceae</taxon>
        <taxon>Phorcysia</taxon>
    </lineage>
</organism>
<protein>
    <submittedName>
        <fullName evidence="1">Uncharacterized protein</fullName>
    </submittedName>
</protein>